<evidence type="ECO:0000313" key="2">
    <source>
        <dbReference type="EMBL" id="GIY39951.1"/>
    </source>
</evidence>
<gene>
    <name evidence="2" type="primary">AVEN_62398_1</name>
    <name evidence="2" type="ORF">CEXT_561151</name>
</gene>
<organism evidence="2 3">
    <name type="scientific">Caerostris extrusa</name>
    <name type="common">Bark spider</name>
    <name type="synonym">Caerostris bankana</name>
    <dbReference type="NCBI Taxonomy" id="172846"/>
    <lineage>
        <taxon>Eukaryota</taxon>
        <taxon>Metazoa</taxon>
        <taxon>Ecdysozoa</taxon>
        <taxon>Arthropoda</taxon>
        <taxon>Chelicerata</taxon>
        <taxon>Arachnida</taxon>
        <taxon>Araneae</taxon>
        <taxon>Araneomorphae</taxon>
        <taxon>Entelegynae</taxon>
        <taxon>Araneoidea</taxon>
        <taxon>Araneidae</taxon>
        <taxon>Caerostris</taxon>
    </lineage>
</organism>
<sequence>MYFAIHSPLVPVNPITHGKSLRAGYEYYVIVRLEEEHLLPDPYKTNCTDYIDAWKKNNMTGPRSQESKRIIPSTPGDIRKSQYMKREEFFHPQSDCSCISRLSQVKFQLLLLGG</sequence>
<evidence type="ECO:0000313" key="3">
    <source>
        <dbReference type="Proteomes" id="UP001054945"/>
    </source>
</evidence>
<keyword evidence="3" id="KW-1185">Reference proteome</keyword>
<feature type="region of interest" description="Disordered" evidence="1">
    <location>
        <begin position="58"/>
        <end position="77"/>
    </location>
</feature>
<dbReference type="AlphaFoldDB" id="A0AAV4T391"/>
<reference evidence="2 3" key="1">
    <citation type="submission" date="2021-06" db="EMBL/GenBank/DDBJ databases">
        <title>Caerostris extrusa draft genome.</title>
        <authorList>
            <person name="Kono N."/>
            <person name="Arakawa K."/>
        </authorList>
    </citation>
    <scope>NUCLEOTIDE SEQUENCE [LARGE SCALE GENOMIC DNA]</scope>
</reference>
<dbReference type="Proteomes" id="UP001054945">
    <property type="component" value="Unassembled WGS sequence"/>
</dbReference>
<name>A0AAV4T391_CAEEX</name>
<dbReference type="EMBL" id="BPLR01010534">
    <property type="protein sequence ID" value="GIY39951.1"/>
    <property type="molecule type" value="Genomic_DNA"/>
</dbReference>
<proteinExistence type="predicted"/>
<evidence type="ECO:0000256" key="1">
    <source>
        <dbReference type="SAM" id="MobiDB-lite"/>
    </source>
</evidence>
<accession>A0AAV4T391</accession>
<comment type="caution">
    <text evidence="2">The sequence shown here is derived from an EMBL/GenBank/DDBJ whole genome shotgun (WGS) entry which is preliminary data.</text>
</comment>
<protein>
    <submittedName>
        <fullName evidence="2">Uncharacterized protein</fullName>
    </submittedName>
</protein>